<dbReference type="InterPro" id="IPR029044">
    <property type="entry name" value="Nucleotide-diphossugar_trans"/>
</dbReference>
<comment type="caution">
    <text evidence="2">The sequence shown here is derived from an EMBL/GenBank/DDBJ whole genome shotgun (WGS) entry which is preliminary data.</text>
</comment>
<name>A0ABV8R291_9MICC</name>
<gene>
    <name evidence="2" type="ORF">ACFOW9_12845</name>
</gene>
<dbReference type="Pfam" id="PF12804">
    <property type="entry name" value="NTP_transf_3"/>
    <property type="match status" value="1"/>
</dbReference>
<dbReference type="EMBL" id="JBHSCQ010000020">
    <property type="protein sequence ID" value="MFC4266491.1"/>
    <property type="molecule type" value="Genomic_DNA"/>
</dbReference>
<protein>
    <submittedName>
        <fullName evidence="2">NTP transferase domain-containing protein</fullName>
    </submittedName>
</protein>
<dbReference type="InterPro" id="IPR025877">
    <property type="entry name" value="MobA-like_NTP_Trfase"/>
</dbReference>
<dbReference type="GO" id="GO:0016740">
    <property type="term" value="F:transferase activity"/>
    <property type="evidence" value="ECO:0007669"/>
    <property type="project" value="UniProtKB-KW"/>
</dbReference>
<dbReference type="Proteomes" id="UP001595773">
    <property type="component" value="Unassembled WGS sequence"/>
</dbReference>
<dbReference type="PANTHER" id="PTHR43777">
    <property type="entry name" value="MOLYBDENUM COFACTOR CYTIDYLYLTRANSFERASE"/>
    <property type="match status" value="1"/>
</dbReference>
<keyword evidence="3" id="KW-1185">Reference proteome</keyword>
<sequence length="208" mass="21125">MRTSPTAGVVLAAGAGTRLGHGPKALLPFRGGTLVEHVSTVLHHGGCSSVVVVTGAGACGVAALQQPGRPLNECTLIVNTEWDSGMGSSFCVGVATALAENTHADNVLIALVDQPGISAALVARLLSAHRQGRVTAAGFRDGPDGPLVRGHPVVFSREQALGAAELSRGDAGAREYLRTHPALVDVVDCSDLADGADIDTPADLSRLS</sequence>
<dbReference type="PANTHER" id="PTHR43777:SF1">
    <property type="entry name" value="MOLYBDENUM COFACTOR CYTIDYLYLTRANSFERASE"/>
    <property type="match status" value="1"/>
</dbReference>
<evidence type="ECO:0000259" key="1">
    <source>
        <dbReference type="Pfam" id="PF12804"/>
    </source>
</evidence>
<dbReference type="RefSeq" id="WP_230066848.1">
    <property type="nucleotide sequence ID" value="NZ_BAABLL010000008.1"/>
</dbReference>
<organism evidence="2 3">
    <name type="scientific">Arthrobacter cryoconiti</name>
    <dbReference type="NCBI Taxonomy" id="748907"/>
    <lineage>
        <taxon>Bacteria</taxon>
        <taxon>Bacillati</taxon>
        <taxon>Actinomycetota</taxon>
        <taxon>Actinomycetes</taxon>
        <taxon>Micrococcales</taxon>
        <taxon>Micrococcaceae</taxon>
        <taxon>Arthrobacter</taxon>
    </lineage>
</organism>
<evidence type="ECO:0000313" key="3">
    <source>
        <dbReference type="Proteomes" id="UP001595773"/>
    </source>
</evidence>
<feature type="domain" description="MobA-like NTP transferase" evidence="1">
    <location>
        <begin position="8"/>
        <end position="180"/>
    </location>
</feature>
<dbReference type="SUPFAM" id="SSF53448">
    <property type="entry name" value="Nucleotide-diphospho-sugar transferases"/>
    <property type="match status" value="1"/>
</dbReference>
<proteinExistence type="predicted"/>
<keyword evidence="2" id="KW-0808">Transferase</keyword>
<evidence type="ECO:0000313" key="2">
    <source>
        <dbReference type="EMBL" id="MFC4266491.1"/>
    </source>
</evidence>
<dbReference type="Gene3D" id="3.90.550.10">
    <property type="entry name" value="Spore Coat Polysaccharide Biosynthesis Protein SpsA, Chain A"/>
    <property type="match status" value="1"/>
</dbReference>
<dbReference type="CDD" id="cd04182">
    <property type="entry name" value="GT_2_like_f"/>
    <property type="match status" value="1"/>
</dbReference>
<reference evidence="3" key="1">
    <citation type="journal article" date="2019" name="Int. J. Syst. Evol. Microbiol.">
        <title>The Global Catalogue of Microorganisms (GCM) 10K type strain sequencing project: providing services to taxonomists for standard genome sequencing and annotation.</title>
        <authorList>
            <consortium name="The Broad Institute Genomics Platform"/>
            <consortium name="The Broad Institute Genome Sequencing Center for Infectious Disease"/>
            <person name="Wu L."/>
            <person name="Ma J."/>
        </authorList>
    </citation>
    <scope>NUCLEOTIDE SEQUENCE [LARGE SCALE GENOMIC DNA]</scope>
    <source>
        <strain evidence="3">CGMCC 1.10698</strain>
    </source>
</reference>
<accession>A0ABV8R291</accession>